<dbReference type="EMBL" id="VTWH01000002">
    <property type="protein sequence ID" value="KAA0970389.1"/>
    <property type="molecule type" value="Genomic_DNA"/>
</dbReference>
<evidence type="ECO:0000259" key="6">
    <source>
        <dbReference type="Pfam" id="PF02350"/>
    </source>
</evidence>
<dbReference type="Proteomes" id="UP000324738">
    <property type="component" value="Unassembled WGS sequence"/>
</dbReference>
<evidence type="ECO:0000256" key="5">
    <source>
        <dbReference type="RuleBase" id="RU003513"/>
    </source>
</evidence>
<evidence type="ECO:0000313" key="8">
    <source>
        <dbReference type="Proteomes" id="UP000324738"/>
    </source>
</evidence>
<dbReference type="InterPro" id="IPR029767">
    <property type="entry name" value="WecB-like"/>
</dbReference>
<dbReference type="SUPFAM" id="SSF53756">
    <property type="entry name" value="UDP-Glycosyltransferase/glycogen phosphorylase"/>
    <property type="match status" value="1"/>
</dbReference>
<keyword evidence="8" id="KW-1185">Reference proteome</keyword>
<organism evidence="7 8">
    <name type="scientific">Aureimonas fodinaquatilis</name>
    <dbReference type="NCBI Taxonomy" id="2565783"/>
    <lineage>
        <taxon>Bacteria</taxon>
        <taxon>Pseudomonadati</taxon>
        <taxon>Pseudomonadota</taxon>
        <taxon>Alphaproteobacteria</taxon>
        <taxon>Hyphomicrobiales</taxon>
        <taxon>Aurantimonadaceae</taxon>
        <taxon>Aureimonas</taxon>
    </lineage>
</organism>
<evidence type="ECO:0000313" key="7">
    <source>
        <dbReference type="EMBL" id="KAA0970389.1"/>
    </source>
</evidence>
<evidence type="ECO:0000256" key="4">
    <source>
        <dbReference type="ARBA" id="ARBA00038858"/>
    </source>
</evidence>
<sequence>MNRTVVDRISDAMFAPTAKSRANLLSEGLDDRRILVTGNTVIDALVDVAERLRTDARLRAGMAARFAAIDASKRMILVTGHRRESFGNGFEQICHALAQIADRGDVEIVYPVHLNPNVREPVQRILADRRSIHLIEPQAYLEFVYLMTRAHLILTDSGGVQEEAPSLGKPVLVMREVTERPEAVEAGTVELVGANRAQIVKAVERLLDDEERYSAFSRAHNPYGDGAAARRIVGYLEDCAAGMETQMPQSAVA</sequence>
<dbReference type="CDD" id="cd03786">
    <property type="entry name" value="GTB_UDP-GlcNAc_2-Epimerase"/>
    <property type="match status" value="1"/>
</dbReference>
<accession>A0A5B0DYW9</accession>
<evidence type="ECO:0000256" key="3">
    <source>
        <dbReference type="ARBA" id="ARBA00038209"/>
    </source>
</evidence>
<dbReference type="PANTHER" id="PTHR43174">
    <property type="entry name" value="UDP-N-ACETYLGLUCOSAMINE 2-EPIMERASE"/>
    <property type="match status" value="1"/>
</dbReference>
<dbReference type="Pfam" id="PF02350">
    <property type="entry name" value="Epimerase_2"/>
    <property type="match status" value="1"/>
</dbReference>
<dbReference type="GO" id="GO:0008761">
    <property type="term" value="F:UDP-N-acetylglucosamine 2-epimerase activity"/>
    <property type="evidence" value="ECO:0007669"/>
    <property type="project" value="UniProtKB-EC"/>
</dbReference>
<keyword evidence="1 5" id="KW-0413">Isomerase</keyword>
<comment type="catalytic activity">
    <reaction evidence="2">
        <text>UDP-N-acetyl-alpha-D-glucosamine = UDP-N-acetyl-alpha-D-mannosamine</text>
        <dbReference type="Rhea" id="RHEA:17213"/>
        <dbReference type="ChEBI" id="CHEBI:57705"/>
        <dbReference type="ChEBI" id="CHEBI:68623"/>
        <dbReference type="EC" id="5.1.3.14"/>
    </reaction>
</comment>
<name>A0A5B0DYW9_9HYPH</name>
<evidence type="ECO:0000256" key="1">
    <source>
        <dbReference type="ARBA" id="ARBA00023235"/>
    </source>
</evidence>
<proteinExistence type="inferred from homology"/>
<dbReference type="Gene3D" id="3.40.50.2000">
    <property type="entry name" value="Glycogen Phosphorylase B"/>
    <property type="match status" value="2"/>
</dbReference>
<dbReference type="NCBIfam" id="TIGR00236">
    <property type="entry name" value="wecB"/>
    <property type="match status" value="1"/>
</dbReference>
<dbReference type="EC" id="5.1.3.14" evidence="4"/>
<protein>
    <recommendedName>
        <fullName evidence="4">UDP-N-acetylglucosamine 2-epimerase (non-hydrolyzing)</fullName>
        <ecNumber evidence="4">5.1.3.14</ecNumber>
    </recommendedName>
</protein>
<gene>
    <name evidence="7" type="ORF">FPY71_07670</name>
</gene>
<dbReference type="InterPro" id="IPR003331">
    <property type="entry name" value="UDP_GlcNAc_Epimerase_2_dom"/>
</dbReference>
<dbReference type="OrthoDB" id="9803238at2"/>
<dbReference type="AlphaFoldDB" id="A0A5B0DYW9"/>
<feature type="domain" description="UDP-N-acetylglucosamine 2-epimerase" evidence="6">
    <location>
        <begin position="1"/>
        <end position="236"/>
    </location>
</feature>
<evidence type="ECO:0000256" key="2">
    <source>
        <dbReference type="ARBA" id="ARBA00036080"/>
    </source>
</evidence>
<reference evidence="7 8" key="1">
    <citation type="submission" date="2019-08" db="EMBL/GenBank/DDBJ databases">
        <title>Aureimonas fodiniaquatilis sp. nov., isolated from a coal mine wastewater.</title>
        <authorList>
            <person name="Kim W."/>
        </authorList>
    </citation>
    <scope>NUCLEOTIDE SEQUENCE [LARGE SCALE GENOMIC DNA]</scope>
    <source>
        <strain evidence="7 8">CAU 1482</strain>
    </source>
</reference>
<dbReference type="PANTHER" id="PTHR43174:SF2">
    <property type="entry name" value="UDP-N-ACETYLGLUCOSAMINE 2-EPIMERASE"/>
    <property type="match status" value="1"/>
</dbReference>
<dbReference type="RefSeq" id="WP_149299319.1">
    <property type="nucleotide sequence ID" value="NZ_VTWH01000002.1"/>
</dbReference>
<comment type="caution">
    <text evidence="7">The sequence shown here is derived from an EMBL/GenBank/DDBJ whole genome shotgun (WGS) entry which is preliminary data.</text>
</comment>
<comment type="similarity">
    <text evidence="3 5">Belongs to the UDP-N-acetylglucosamine 2-epimerase family.</text>
</comment>